<comment type="cofactor">
    <cofactor evidence="1 6">
        <name>pyridoxal 5'-phosphate</name>
        <dbReference type="ChEBI" id="CHEBI:597326"/>
    </cofactor>
</comment>
<dbReference type="NCBIfam" id="NF002878">
    <property type="entry name" value="PRK03321.1"/>
    <property type="match status" value="1"/>
</dbReference>
<comment type="catalytic activity">
    <reaction evidence="6">
        <text>an aromatic L-alpha-amino acid + 2-oxoglutarate = an aromatic oxo-acid + L-glutamate</text>
        <dbReference type="Rhea" id="RHEA:17533"/>
        <dbReference type="ChEBI" id="CHEBI:16810"/>
        <dbReference type="ChEBI" id="CHEBI:29985"/>
        <dbReference type="ChEBI" id="CHEBI:73309"/>
        <dbReference type="ChEBI" id="CHEBI:84824"/>
        <dbReference type="EC" id="2.6.1.57"/>
    </reaction>
</comment>
<evidence type="ECO:0000256" key="3">
    <source>
        <dbReference type="ARBA" id="ARBA00022576"/>
    </source>
</evidence>
<dbReference type="Pfam" id="PF00155">
    <property type="entry name" value="Aminotran_1_2"/>
    <property type="match status" value="1"/>
</dbReference>
<dbReference type="NCBIfam" id="TIGR01141">
    <property type="entry name" value="hisC"/>
    <property type="match status" value="1"/>
</dbReference>
<name>A0AAU8DSI6_9ACTN</name>
<dbReference type="InterPro" id="IPR001917">
    <property type="entry name" value="Aminotrans_II_pyridoxalP_BS"/>
</dbReference>
<evidence type="ECO:0000256" key="5">
    <source>
        <dbReference type="ARBA" id="ARBA00022898"/>
    </source>
</evidence>
<protein>
    <recommendedName>
        <fullName evidence="6">Aromatic amino acid aminotransferase</fullName>
        <shortName evidence="6">ArAT</shortName>
        <ecNumber evidence="6">2.6.1.57</ecNumber>
    </recommendedName>
</protein>
<dbReference type="SUPFAM" id="SSF53383">
    <property type="entry name" value="PLP-dependent transferases"/>
    <property type="match status" value="1"/>
</dbReference>
<keyword evidence="4 6" id="KW-0808">Transferase</keyword>
<comment type="subunit">
    <text evidence="2 6">Homodimer.</text>
</comment>
<reference evidence="8" key="1">
    <citation type="submission" date="2024-05" db="EMBL/GenBank/DDBJ databases">
        <authorList>
            <person name="Cai S.Y."/>
            <person name="Jin L.M."/>
            <person name="Li H.R."/>
        </authorList>
    </citation>
    <scope>NUCLEOTIDE SEQUENCE</scope>
    <source>
        <strain evidence="8">A5-74</strain>
    </source>
</reference>
<sequence>MAVRIREALETLPAYAPGRTVPGAIKLASNEMSFPPLPAVVDAIITAVTDDSATAVTGINRYPDNGATLVVGALSELLQVSTDRIIAGCGSVALCQQIVLAVAGPGDEVIFGWRSFEAYPIVTMITGATPVRVPVTASHELDLAAIAAAITGNTRLIFICTPNNPTGTTVRAADLEAFLDAVPEDILVVVDEAYLEFDIAPDSPDGIALALVRPNVLALRTLSKAYGLAGARVGYAVADPDVIVALKKVAVPFALNSLAQAAAVAALGQVHQLRPRWQQVIDERARVTAALRKGGFETPDSQANFVWLPLRERSMEFAEHCEQQRVIVRSFAQPEFGGVRVTIGAPAENDAFLAAALSFDL</sequence>
<dbReference type="PANTHER" id="PTHR43643:SF3">
    <property type="entry name" value="HISTIDINOL-PHOSPHATE AMINOTRANSFERASE"/>
    <property type="match status" value="1"/>
</dbReference>
<dbReference type="GO" id="GO:0030170">
    <property type="term" value="F:pyridoxal phosphate binding"/>
    <property type="evidence" value="ECO:0007669"/>
    <property type="project" value="UniProtKB-UniRule"/>
</dbReference>
<proteinExistence type="inferred from homology"/>
<evidence type="ECO:0000256" key="1">
    <source>
        <dbReference type="ARBA" id="ARBA00001933"/>
    </source>
</evidence>
<feature type="domain" description="Aminotransferase class I/classII large" evidence="7">
    <location>
        <begin position="25"/>
        <end position="353"/>
    </location>
</feature>
<dbReference type="PROSITE" id="PS00599">
    <property type="entry name" value="AA_TRANSFER_CLASS_2"/>
    <property type="match status" value="1"/>
</dbReference>
<dbReference type="GO" id="GO:0000105">
    <property type="term" value="P:L-histidine biosynthetic process"/>
    <property type="evidence" value="ECO:0007669"/>
    <property type="project" value="InterPro"/>
</dbReference>
<dbReference type="InterPro" id="IPR004839">
    <property type="entry name" value="Aminotransferase_I/II_large"/>
</dbReference>
<dbReference type="PANTHER" id="PTHR43643">
    <property type="entry name" value="HISTIDINOL-PHOSPHATE AMINOTRANSFERASE 2"/>
    <property type="match status" value="1"/>
</dbReference>
<dbReference type="GO" id="GO:0004400">
    <property type="term" value="F:histidinol-phosphate transaminase activity"/>
    <property type="evidence" value="ECO:0007669"/>
    <property type="project" value="InterPro"/>
</dbReference>
<dbReference type="InterPro" id="IPR050106">
    <property type="entry name" value="HistidinolP_aminotransfase"/>
</dbReference>
<dbReference type="InterPro" id="IPR015424">
    <property type="entry name" value="PyrdxlP-dep_Trfase"/>
</dbReference>
<keyword evidence="3 6" id="KW-0032">Aminotransferase</keyword>
<dbReference type="InterPro" id="IPR015421">
    <property type="entry name" value="PyrdxlP-dep_Trfase_major"/>
</dbReference>
<dbReference type="GO" id="GO:0008793">
    <property type="term" value="F:aromatic-amino-acid transaminase activity"/>
    <property type="evidence" value="ECO:0007669"/>
    <property type="project" value="UniProtKB-UniRule"/>
</dbReference>
<dbReference type="InterPro" id="IPR005861">
    <property type="entry name" value="HisP_aminotrans"/>
</dbReference>
<dbReference type="Gene3D" id="3.90.1150.10">
    <property type="entry name" value="Aspartate Aminotransferase, domain 1"/>
    <property type="match status" value="1"/>
</dbReference>
<dbReference type="CDD" id="cd00609">
    <property type="entry name" value="AAT_like"/>
    <property type="match status" value="1"/>
</dbReference>
<dbReference type="HAMAP" id="MF_01023">
    <property type="entry name" value="HisC_aminotrans_2"/>
    <property type="match status" value="1"/>
</dbReference>
<dbReference type="InterPro" id="IPR024892">
    <property type="entry name" value="ArAT"/>
</dbReference>
<keyword evidence="5 6" id="KW-0663">Pyridoxal phosphate</keyword>
<organism evidence="8">
    <name type="scientific">Nakamurella sp. A5-74</name>
    <dbReference type="NCBI Taxonomy" id="3158264"/>
    <lineage>
        <taxon>Bacteria</taxon>
        <taxon>Bacillati</taxon>
        <taxon>Actinomycetota</taxon>
        <taxon>Actinomycetes</taxon>
        <taxon>Nakamurellales</taxon>
        <taxon>Nakamurellaceae</taxon>
        <taxon>Nakamurella</taxon>
    </lineage>
</organism>
<accession>A0AAU8DSI6</accession>
<evidence type="ECO:0000256" key="4">
    <source>
        <dbReference type="ARBA" id="ARBA00022679"/>
    </source>
</evidence>
<dbReference type="EC" id="2.6.1.57" evidence="6"/>
<gene>
    <name evidence="8" type="primary">hisC</name>
    <name evidence="6" type="synonym">pat</name>
    <name evidence="8" type="ORF">ABLG96_03565</name>
</gene>
<dbReference type="InterPro" id="IPR015422">
    <property type="entry name" value="PyrdxlP-dep_Trfase_small"/>
</dbReference>
<evidence type="ECO:0000313" key="8">
    <source>
        <dbReference type="EMBL" id="XCG64432.1"/>
    </source>
</evidence>
<evidence type="ECO:0000259" key="7">
    <source>
        <dbReference type="Pfam" id="PF00155"/>
    </source>
</evidence>
<dbReference type="Gene3D" id="3.40.640.10">
    <property type="entry name" value="Type I PLP-dependent aspartate aminotransferase-like (Major domain)"/>
    <property type="match status" value="1"/>
</dbReference>
<evidence type="ECO:0000256" key="2">
    <source>
        <dbReference type="ARBA" id="ARBA00011738"/>
    </source>
</evidence>
<dbReference type="RefSeq" id="WP_353650045.1">
    <property type="nucleotide sequence ID" value="NZ_CP159218.1"/>
</dbReference>
<dbReference type="AlphaFoldDB" id="A0AAU8DSI6"/>
<comment type="function">
    <text evidence="6">Aminotransferase that catalyzes the conversion of aromatic amino acids and 2-oxoglutarate into corresponding aromatic oxo acids and L-glutamate.</text>
</comment>
<evidence type="ECO:0000256" key="6">
    <source>
        <dbReference type="HAMAP-Rule" id="MF_01513"/>
    </source>
</evidence>
<comment type="similarity">
    <text evidence="6">Belongs to the class-II pyridoxal-phosphate-dependent aminotransferase family.</text>
</comment>
<feature type="modified residue" description="N6-(pyridoxal phosphate)lysine" evidence="6">
    <location>
        <position position="224"/>
    </location>
</feature>
<dbReference type="EMBL" id="CP159218">
    <property type="protein sequence ID" value="XCG64432.1"/>
    <property type="molecule type" value="Genomic_DNA"/>
</dbReference>
<dbReference type="HAMAP" id="MF_01513">
    <property type="entry name" value="Phe_aminotrans_2"/>
    <property type="match status" value="1"/>
</dbReference>